<dbReference type="AlphaFoldDB" id="A0A0E2ASX2"/>
<dbReference type="PROSITE" id="PS51257">
    <property type="entry name" value="PROKAR_LIPOPROTEIN"/>
    <property type="match status" value="1"/>
</dbReference>
<evidence type="ECO:0000313" key="1">
    <source>
        <dbReference type="EMBL" id="EIY98552.1"/>
    </source>
</evidence>
<dbReference type="PATRIC" id="fig|997883.3.peg.1493"/>
<comment type="caution">
    <text evidence="1">The sequence shown here is derived from an EMBL/GenBank/DDBJ whole genome shotgun (WGS) entry which is preliminary data.</text>
</comment>
<accession>A0A0E2ASX2</accession>
<gene>
    <name evidence="1" type="ORF">HMPREF1056_01421</name>
</gene>
<dbReference type="EMBL" id="AGXN01000007">
    <property type="protein sequence ID" value="EIY98552.1"/>
    <property type="molecule type" value="Genomic_DNA"/>
</dbReference>
<dbReference type="Proteomes" id="UP000003879">
    <property type="component" value="Unassembled WGS sequence"/>
</dbReference>
<dbReference type="HOGENOM" id="CLU_3058486_0_0_10"/>
<reference evidence="1 2" key="1">
    <citation type="submission" date="2012-02" db="EMBL/GenBank/DDBJ databases">
        <title>The Genome Sequence of Bacteroides fragilis CL07T12C05.</title>
        <authorList>
            <consortium name="The Broad Institute Genome Sequencing Platform"/>
            <person name="Earl A."/>
            <person name="Ward D."/>
            <person name="Feldgarden M."/>
            <person name="Gevers D."/>
            <person name="Zitomersky N.L."/>
            <person name="Coyne M.J."/>
            <person name="Comstock L.E."/>
            <person name="Young S.K."/>
            <person name="Zeng Q."/>
            <person name="Gargeya S."/>
            <person name="Fitzgerald M."/>
            <person name="Haas B."/>
            <person name="Abouelleil A."/>
            <person name="Alvarado L."/>
            <person name="Arachchi H.M."/>
            <person name="Berlin A."/>
            <person name="Chapman S.B."/>
            <person name="Gearin G."/>
            <person name="Goldberg J."/>
            <person name="Griggs A."/>
            <person name="Gujja S."/>
            <person name="Hansen M."/>
            <person name="Heiman D."/>
            <person name="Howarth C."/>
            <person name="Larimer J."/>
            <person name="Lui A."/>
            <person name="MacDonald P.J.P."/>
            <person name="McCowen C."/>
            <person name="Montmayeur A."/>
            <person name="Murphy C."/>
            <person name="Neiman D."/>
            <person name="Pearson M."/>
            <person name="Priest M."/>
            <person name="Roberts A."/>
            <person name="Saif S."/>
            <person name="Shea T."/>
            <person name="Sisk P."/>
            <person name="Stolte C."/>
            <person name="Sykes S."/>
            <person name="Wortman J."/>
            <person name="Nusbaum C."/>
            <person name="Birren B."/>
        </authorList>
    </citation>
    <scope>NUCLEOTIDE SEQUENCE [LARGE SCALE GENOMIC DNA]</scope>
    <source>
        <strain evidence="1 2">CL07T12C05</strain>
    </source>
</reference>
<dbReference type="RefSeq" id="WP_005799551.1">
    <property type="nucleotide sequence ID" value="NZ_JH724215.1"/>
</dbReference>
<protein>
    <recommendedName>
        <fullName evidence="3">Lipoprotein</fullName>
    </recommendedName>
</protein>
<evidence type="ECO:0000313" key="2">
    <source>
        <dbReference type="Proteomes" id="UP000003879"/>
    </source>
</evidence>
<proteinExistence type="predicted"/>
<sequence>MKKILIILAVTSLIGCTTPKASHTTFKREYKENRFTKQFQEADSMFNQKYLLK</sequence>
<organism evidence="1 2">
    <name type="scientific">Bacteroides fragilis CL07T12C05</name>
    <dbReference type="NCBI Taxonomy" id="997883"/>
    <lineage>
        <taxon>Bacteria</taxon>
        <taxon>Pseudomonadati</taxon>
        <taxon>Bacteroidota</taxon>
        <taxon>Bacteroidia</taxon>
        <taxon>Bacteroidales</taxon>
        <taxon>Bacteroidaceae</taxon>
        <taxon>Bacteroides</taxon>
    </lineage>
</organism>
<evidence type="ECO:0008006" key="3">
    <source>
        <dbReference type="Google" id="ProtNLM"/>
    </source>
</evidence>
<name>A0A0E2ASX2_BACFG</name>